<evidence type="ECO:0000256" key="4">
    <source>
        <dbReference type="ARBA" id="ARBA00022741"/>
    </source>
</evidence>
<dbReference type="RefSeq" id="WP_152758510.1">
    <property type="nucleotide sequence ID" value="NZ_WHLY01000002.1"/>
</dbReference>
<evidence type="ECO:0000256" key="2">
    <source>
        <dbReference type="ARBA" id="ARBA00022649"/>
    </source>
</evidence>
<keyword evidence="5" id="KW-0378">Hydrolase</keyword>
<dbReference type="AlphaFoldDB" id="A0A7C9BFT7"/>
<dbReference type="PANTHER" id="PTHR34139">
    <property type="entry name" value="UPF0331 PROTEIN MJ0127"/>
    <property type="match status" value="1"/>
</dbReference>
<dbReference type="Pfam" id="PF01934">
    <property type="entry name" value="HepT-like"/>
    <property type="match status" value="1"/>
</dbReference>
<keyword evidence="2" id="KW-1277">Toxin-antitoxin system</keyword>
<evidence type="ECO:0000256" key="1">
    <source>
        <dbReference type="ARBA" id="ARBA00022553"/>
    </source>
</evidence>
<dbReference type="PANTHER" id="PTHR34139:SF1">
    <property type="entry name" value="RNASE MJ1380-RELATED"/>
    <property type="match status" value="1"/>
</dbReference>
<dbReference type="GO" id="GO:0004540">
    <property type="term" value="F:RNA nuclease activity"/>
    <property type="evidence" value="ECO:0007669"/>
    <property type="project" value="InterPro"/>
</dbReference>
<reference evidence="6 7" key="1">
    <citation type="submission" date="2019-10" db="EMBL/GenBank/DDBJ databases">
        <title>Draft Genome Sequence of Cytophagaceae sp. SJW1-29.</title>
        <authorList>
            <person name="Choi A."/>
        </authorList>
    </citation>
    <scope>NUCLEOTIDE SEQUENCE [LARGE SCALE GENOMIC DNA]</scope>
    <source>
        <strain evidence="6 7">SJW1-29</strain>
    </source>
</reference>
<evidence type="ECO:0000313" key="7">
    <source>
        <dbReference type="Proteomes" id="UP000479293"/>
    </source>
</evidence>
<protein>
    <submittedName>
        <fullName evidence="6">DUF86 domain-containing protein</fullName>
    </submittedName>
</protein>
<dbReference type="InterPro" id="IPR008201">
    <property type="entry name" value="HepT-like"/>
</dbReference>
<dbReference type="EMBL" id="WHLY01000002">
    <property type="protein sequence ID" value="MPR33343.1"/>
    <property type="molecule type" value="Genomic_DNA"/>
</dbReference>
<keyword evidence="4" id="KW-0547">Nucleotide-binding</keyword>
<organism evidence="6 7">
    <name type="scientific">Salmonirosea aquatica</name>
    <dbReference type="NCBI Taxonomy" id="2654236"/>
    <lineage>
        <taxon>Bacteria</taxon>
        <taxon>Pseudomonadati</taxon>
        <taxon>Bacteroidota</taxon>
        <taxon>Cytophagia</taxon>
        <taxon>Cytophagales</taxon>
        <taxon>Spirosomataceae</taxon>
        <taxon>Salmonirosea</taxon>
    </lineage>
</organism>
<keyword evidence="3" id="KW-0540">Nuclease</keyword>
<evidence type="ECO:0000313" key="6">
    <source>
        <dbReference type="EMBL" id="MPR33343.1"/>
    </source>
</evidence>
<accession>A0A7C9BFT7</accession>
<dbReference type="InterPro" id="IPR051813">
    <property type="entry name" value="HepT_RNase_toxin"/>
</dbReference>
<keyword evidence="1" id="KW-0597">Phosphoprotein</keyword>
<proteinExistence type="predicted"/>
<dbReference type="GO" id="GO:0016787">
    <property type="term" value="F:hydrolase activity"/>
    <property type="evidence" value="ECO:0007669"/>
    <property type="project" value="UniProtKB-KW"/>
</dbReference>
<comment type="caution">
    <text evidence="6">The sequence shown here is derived from an EMBL/GenBank/DDBJ whole genome shotgun (WGS) entry which is preliminary data.</text>
</comment>
<sequence length="117" mass="13764">MKDRGHIAYIEDIIESIDKILRYLDTVNGLDDFLKNEMVIDAVTRNYEIIGEAVNQVPKAVKEKYPQLPWKQMYGLRNFAIHEYHLIDPVILWEIAEDHLVDNKIQLENLLDQERGT</sequence>
<evidence type="ECO:0000256" key="5">
    <source>
        <dbReference type="ARBA" id="ARBA00022801"/>
    </source>
</evidence>
<evidence type="ECO:0000256" key="3">
    <source>
        <dbReference type="ARBA" id="ARBA00022722"/>
    </source>
</evidence>
<dbReference type="GO" id="GO:0000166">
    <property type="term" value="F:nucleotide binding"/>
    <property type="evidence" value="ECO:0007669"/>
    <property type="project" value="UniProtKB-KW"/>
</dbReference>
<name>A0A7C9BFT7_9BACT</name>
<keyword evidence="7" id="KW-1185">Reference proteome</keyword>
<dbReference type="Proteomes" id="UP000479293">
    <property type="component" value="Unassembled WGS sequence"/>
</dbReference>
<dbReference type="GO" id="GO:0110001">
    <property type="term" value="C:toxin-antitoxin complex"/>
    <property type="evidence" value="ECO:0007669"/>
    <property type="project" value="InterPro"/>
</dbReference>
<gene>
    <name evidence="6" type="ORF">GBK04_08205</name>
</gene>